<dbReference type="EMBL" id="BART01017419">
    <property type="protein sequence ID" value="GAG77484.1"/>
    <property type="molecule type" value="Genomic_DNA"/>
</dbReference>
<proteinExistence type="predicted"/>
<accession>X1A6Y5</accession>
<dbReference type="AlphaFoldDB" id="X1A6Y5"/>
<feature type="non-terminal residue" evidence="1">
    <location>
        <position position="184"/>
    </location>
</feature>
<protein>
    <submittedName>
        <fullName evidence="1">Uncharacterized protein</fullName>
    </submittedName>
</protein>
<organism evidence="1">
    <name type="scientific">marine sediment metagenome</name>
    <dbReference type="NCBI Taxonomy" id="412755"/>
    <lineage>
        <taxon>unclassified sequences</taxon>
        <taxon>metagenomes</taxon>
        <taxon>ecological metagenomes</taxon>
    </lineage>
</organism>
<gene>
    <name evidence="1" type="ORF">S01H4_33163</name>
</gene>
<evidence type="ECO:0000313" key="1">
    <source>
        <dbReference type="EMBL" id="GAG77484.1"/>
    </source>
</evidence>
<sequence length="184" mass="20296">MLGLLKKSKGLKSRLIELNKFDITNTEGSSSDKLKKIMPKLFKTVRKAISGYKREIKELPVEVQSVPKKFWGEIEEQAKNLGIDLIGFAPIDENLMFEEDHIGGIDVLYQNAIVLGMEMDYEAIDTAPEPPAGVESLNIYAELGEATNKLTDFIRSKGYRAIACHPLGGPILYPAMAVKAGLGK</sequence>
<reference evidence="1" key="1">
    <citation type="journal article" date="2014" name="Front. Microbiol.">
        <title>High frequency of phylogenetically diverse reductive dehalogenase-homologous genes in deep subseafloor sedimentary metagenomes.</title>
        <authorList>
            <person name="Kawai M."/>
            <person name="Futagami T."/>
            <person name="Toyoda A."/>
            <person name="Takaki Y."/>
            <person name="Nishi S."/>
            <person name="Hori S."/>
            <person name="Arai W."/>
            <person name="Tsubouchi T."/>
            <person name="Morono Y."/>
            <person name="Uchiyama I."/>
            <person name="Ito T."/>
            <person name="Fujiyama A."/>
            <person name="Inagaki F."/>
            <person name="Takami H."/>
        </authorList>
    </citation>
    <scope>NUCLEOTIDE SEQUENCE</scope>
    <source>
        <strain evidence="1">Expedition CK06-06</strain>
    </source>
</reference>
<name>X1A6Y5_9ZZZZ</name>
<comment type="caution">
    <text evidence="1">The sequence shown here is derived from an EMBL/GenBank/DDBJ whole genome shotgun (WGS) entry which is preliminary data.</text>
</comment>